<feature type="transmembrane region" description="Helical" evidence="1">
    <location>
        <begin position="16"/>
        <end position="35"/>
    </location>
</feature>
<keyword evidence="3" id="KW-1185">Reference proteome</keyword>
<comment type="caution">
    <text evidence="2">The sequence shown here is derived from an EMBL/GenBank/DDBJ whole genome shotgun (WGS) entry which is preliminary data.</text>
</comment>
<reference evidence="2" key="2">
    <citation type="submission" date="2020-11" db="EMBL/GenBank/DDBJ databases">
        <authorList>
            <person name="McCartney M.A."/>
            <person name="Auch B."/>
            <person name="Kono T."/>
            <person name="Mallez S."/>
            <person name="Becker A."/>
            <person name="Gohl D.M."/>
            <person name="Silverstein K.A.T."/>
            <person name="Koren S."/>
            <person name="Bechman K.B."/>
            <person name="Herman A."/>
            <person name="Abrahante J.E."/>
            <person name="Garbe J."/>
        </authorList>
    </citation>
    <scope>NUCLEOTIDE SEQUENCE</scope>
    <source>
        <strain evidence="2">Duluth1</strain>
        <tissue evidence="2">Whole animal</tissue>
    </source>
</reference>
<proteinExistence type="predicted"/>
<keyword evidence="1" id="KW-1133">Transmembrane helix</keyword>
<organism evidence="2 3">
    <name type="scientific">Dreissena polymorpha</name>
    <name type="common">Zebra mussel</name>
    <name type="synonym">Mytilus polymorpha</name>
    <dbReference type="NCBI Taxonomy" id="45954"/>
    <lineage>
        <taxon>Eukaryota</taxon>
        <taxon>Metazoa</taxon>
        <taxon>Spiralia</taxon>
        <taxon>Lophotrochozoa</taxon>
        <taxon>Mollusca</taxon>
        <taxon>Bivalvia</taxon>
        <taxon>Autobranchia</taxon>
        <taxon>Heteroconchia</taxon>
        <taxon>Euheterodonta</taxon>
        <taxon>Imparidentia</taxon>
        <taxon>Neoheterodontei</taxon>
        <taxon>Myida</taxon>
        <taxon>Dreissenoidea</taxon>
        <taxon>Dreissenidae</taxon>
        <taxon>Dreissena</taxon>
    </lineage>
</organism>
<protein>
    <submittedName>
        <fullName evidence="2">Uncharacterized protein</fullName>
    </submittedName>
</protein>
<evidence type="ECO:0000313" key="2">
    <source>
        <dbReference type="EMBL" id="KAH3868234.1"/>
    </source>
</evidence>
<keyword evidence="1" id="KW-0812">Transmembrane</keyword>
<dbReference type="Proteomes" id="UP000828390">
    <property type="component" value="Unassembled WGS sequence"/>
</dbReference>
<evidence type="ECO:0000313" key="3">
    <source>
        <dbReference type="Proteomes" id="UP000828390"/>
    </source>
</evidence>
<dbReference type="EMBL" id="JAIWYP010000002">
    <property type="protein sequence ID" value="KAH3868234.1"/>
    <property type="molecule type" value="Genomic_DNA"/>
</dbReference>
<accession>A0A9D4M241</accession>
<keyword evidence="1" id="KW-0472">Membrane</keyword>
<name>A0A9D4M241_DREPO</name>
<evidence type="ECO:0000256" key="1">
    <source>
        <dbReference type="SAM" id="Phobius"/>
    </source>
</evidence>
<gene>
    <name evidence="2" type="ORF">DPMN_031375</name>
</gene>
<dbReference type="AlphaFoldDB" id="A0A9D4M241"/>
<sequence length="129" mass="13540">MAATGKTLGEDGLLEAGLFLAVGIAGCLEAELFFVREAKIWSSQSALIAACILPPKRESAVKGAILSEFTPGSNKKIEAHLRPESDSSQAIYKVVAACSQAVTFSPTWKATGIFGKVQTSSPYGLTMAM</sequence>
<reference evidence="2" key="1">
    <citation type="journal article" date="2019" name="bioRxiv">
        <title>The Genome of the Zebra Mussel, Dreissena polymorpha: A Resource for Invasive Species Research.</title>
        <authorList>
            <person name="McCartney M.A."/>
            <person name="Auch B."/>
            <person name="Kono T."/>
            <person name="Mallez S."/>
            <person name="Zhang Y."/>
            <person name="Obille A."/>
            <person name="Becker A."/>
            <person name="Abrahante J.E."/>
            <person name="Garbe J."/>
            <person name="Badalamenti J.P."/>
            <person name="Herman A."/>
            <person name="Mangelson H."/>
            <person name="Liachko I."/>
            <person name="Sullivan S."/>
            <person name="Sone E.D."/>
            <person name="Koren S."/>
            <person name="Silverstein K.A.T."/>
            <person name="Beckman K.B."/>
            <person name="Gohl D.M."/>
        </authorList>
    </citation>
    <scope>NUCLEOTIDE SEQUENCE</scope>
    <source>
        <strain evidence="2">Duluth1</strain>
        <tissue evidence="2">Whole animal</tissue>
    </source>
</reference>
<dbReference type="PROSITE" id="PS51257">
    <property type="entry name" value="PROKAR_LIPOPROTEIN"/>
    <property type="match status" value="1"/>
</dbReference>